<feature type="domain" description="Peptidase M4" evidence="10">
    <location>
        <begin position="75"/>
        <end position="181"/>
    </location>
</feature>
<dbReference type="PANTHER" id="PTHR43579:SF1">
    <property type="entry name" value="NEUTRAL METALLOPROTEINASE"/>
    <property type="match status" value="1"/>
</dbReference>
<evidence type="ECO:0000256" key="6">
    <source>
        <dbReference type="ARBA" id="ARBA00023049"/>
    </source>
</evidence>
<feature type="active site" evidence="7">
    <location>
        <position position="174"/>
    </location>
</feature>
<dbReference type="EC" id="3.4.24.-" evidence="8"/>
<evidence type="ECO:0000259" key="11">
    <source>
        <dbReference type="Pfam" id="PF02868"/>
    </source>
</evidence>
<dbReference type="Proteomes" id="UP000466345">
    <property type="component" value="Unassembled WGS sequence"/>
</dbReference>
<dbReference type="GO" id="GO:0006508">
    <property type="term" value="P:proteolysis"/>
    <property type="evidence" value="ECO:0007669"/>
    <property type="project" value="UniProtKB-KW"/>
</dbReference>
<comment type="subcellular location">
    <subcellularLocation>
        <location evidence="8">Secreted</location>
    </subcellularLocation>
</comment>
<comment type="similarity">
    <text evidence="1 8">Belongs to the peptidase M4 family.</text>
</comment>
<dbReference type="Pfam" id="PF02868">
    <property type="entry name" value="Peptidase_M4_C"/>
    <property type="match status" value="1"/>
</dbReference>
<dbReference type="GO" id="GO:0046872">
    <property type="term" value="F:metal ion binding"/>
    <property type="evidence" value="ECO:0007669"/>
    <property type="project" value="UniProtKB-UniRule"/>
</dbReference>
<comment type="function">
    <text evidence="8">Extracellular zinc metalloprotease.</text>
</comment>
<dbReference type="PRINTS" id="PR00730">
    <property type="entry name" value="THERMOLYSIN"/>
</dbReference>
<dbReference type="PANTHER" id="PTHR43579">
    <property type="match status" value="1"/>
</dbReference>
<dbReference type="InterPro" id="IPR052759">
    <property type="entry name" value="Metalloprotease_M4"/>
</dbReference>
<keyword evidence="8" id="KW-0964">Secreted</keyword>
<protein>
    <recommendedName>
        <fullName evidence="8">Neutral metalloproteinase</fullName>
        <ecNumber evidence="8">3.4.24.-</ecNumber>
    </recommendedName>
</protein>
<evidence type="ECO:0000313" key="12">
    <source>
        <dbReference type="EMBL" id="MQY11565.1"/>
    </source>
</evidence>
<organism evidence="12 13">
    <name type="scientific">Streptomyces smaragdinus</name>
    <dbReference type="NCBI Taxonomy" id="2585196"/>
    <lineage>
        <taxon>Bacteria</taxon>
        <taxon>Bacillati</taxon>
        <taxon>Actinomycetota</taxon>
        <taxon>Actinomycetes</taxon>
        <taxon>Kitasatosporales</taxon>
        <taxon>Streptomycetaceae</taxon>
        <taxon>Streptomyces</taxon>
    </lineage>
</organism>
<dbReference type="CDD" id="cd09597">
    <property type="entry name" value="M4_TLP"/>
    <property type="match status" value="1"/>
</dbReference>
<evidence type="ECO:0000256" key="5">
    <source>
        <dbReference type="ARBA" id="ARBA00022833"/>
    </source>
</evidence>
<dbReference type="RefSeq" id="WP_153450796.1">
    <property type="nucleotide sequence ID" value="NZ_WEGJ01000003.1"/>
</dbReference>
<proteinExistence type="inferred from homology"/>
<keyword evidence="2 8" id="KW-0645">Protease</keyword>
<gene>
    <name evidence="12" type="primary">prtS</name>
    <name evidence="12" type="ORF">SRB5_16840</name>
</gene>
<keyword evidence="5 8" id="KW-0862">Zinc</keyword>
<accession>A0A7K0CDM1</accession>
<keyword evidence="13" id="KW-1185">Reference proteome</keyword>
<evidence type="ECO:0000259" key="10">
    <source>
        <dbReference type="Pfam" id="PF01447"/>
    </source>
</evidence>
<dbReference type="Pfam" id="PF01447">
    <property type="entry name" value="Peptidase_M4"/>
    <property type="match status" value="1"/>
</dbReference>
<dbReference type="InterPro" id="IPR013856">
    <property type="entry name" value="Peptidase_M4_domain"/>
</dbReference>
<dbReference type="InterPro" id="IPR027268">
    <property type="entry name" value="Peptidase_M4/M1_CTD_sf"/>
</dbReference>
<sequence length="383" mass="41127">MKTTPTHPVFCGIVPPHVLDKMARNDDPVVSAPARRTLEHDALQRTRRRITTVRTLAAPEAVAAEPGAGPRRTIYDARRKTDLPGKKVRSEGSKDVRDTSVNRAYAGLGATFELYLSAFSRVSIDGAGLPLDASVHYDTDYNNAFWDGQQMVFGDGDGEIFLDFTIPLDVIGHELTHGVTQYTANLEYFGQSGALNESVSDVFGSLIKQYALGQTADVADWLIGAGLLAPRVSGVALRSMKEPGTAYDDDVLGKDPQPATMDDYVRTSSDNGGVHINSGIPNHAFFLLAQELGGHAWERAGQIWYDVLTGGELRPSADFAEFARLTVTAAQSRYGDGAEYSAVQSAWSQVGVPVSAEVPRQVTPAPETASAAPEEGDTARSEG</sequence>
<evidence type="ECO:0000256" key="7">
    <source>
        <dbReference type="PIRSR" id="PIRSR623612-1"/>
    </source>
</evidence>
<dbReference type="AlphaFoldDB" id="A0A7K0CDM1"/>
<evidence type="ECO:0000256" key="4">
    <source>
        <dbReference type="ARBA" id="ARBA00022801"/>
    </source>
</evidence>
<feature type="region of interest" description="Disordered" evidence="9">
    <location>
        <begin position="358"/>
        <end position="383"/>
    </location>
</feature>
<feature type="active site" description="Proton donor" evidence="7">
    <location>
        <position position="275"/>
    </location>
</feature>
<evidence type="ECO:0000256" key="3">
    <source>
        <dbReference type="ARBA" id="ARBA00022723"/>
    </source>
</evidence>
<keyword evidence="4 8" id="KW-0378">Hydrolase</keyword>
<evidence type="ECO:0000256" key="2">
    <source>
        <dbReference type="ARBA" id="ARBA00022670"/>
    </source>
</evidence>
<dbReference type="InterPro" id="IPR001570">
    <property type="entry name" value="Peptidase_M4_C_domain"/>
</dbReference>
<dbReference type="SUPFAM" id="SSF55486">
    <property type="entry name" value="Metalloproteases ('zincins'), catalytic domain"/>
    <property type="match status" value="1"/>
</dbReference>
<feature type="domain" description="Peptidase M4 C-terminal" evidence="11">
    <location>
        <begin position="184"/>
        <end position="352"/>
    </location>
</feature>
<name>A0A7K0CDM1_9ACTN</name>
<keyword evidence="3" id="KW-0479">Metal-binding</keyword>
<dbReference type="OrthoDB" id="291295at2"/>
<dbReference type="Gene3D" id="1.10.390.10">
    <property type="entry name" value="Neutral Protease Domain 2"/>
    <property type="match status" value="1"/>
</dbReference>
<reference evidence="12 13" key="1">
    <citation type="submission" date="2019-10" db="EMBL/GenBank/DDBJ databases">
        <title>Streptomyces smaragdinus sp. nov. and Streptomyces fabii sp. nov., isolated from the gut of fungus growing-termite Macrotermes natalensis.</title>
        <authorList>
            <person name="Schwitalla J."/>
            <person name="Benndorf R."/>
            <person name="Martin K."/>
            <person name="De Beer W."/>
            <person name="Kaster A.-K."/>
            <person name="Vollmers J."/>
            <person name="Poulsen M."/>
            <person name="Beemelmanns C."/>
        </authorList>
    </citation>
    <scope>NUCLEOTIDE SEQUENCE [LARGE SCALE GENOMIC DNA]</scope>
    <source>
        <strain evidence="12 13">RB5</strain>
    </source>
</reference>
<evidence type="ECO:0000313" key="13">
    <source>
        <dbReference type="Proteomes" id="UP000466345"/>
    </source>
</evidence>
<evidence type="ECO:0000256" key="8">
    <source>
        <dbReference type="RuleBase" id="RU366073"/>
    </source>
</evidence>
<keyword evidence="6 8" id="KW-0482">Metalloprotease</keyword>
<comment type="caution">
    <text evidence="12">The sequence shown here is derived from an EMBL/GenBank/DDBJ whole genome shotgun (WGS) entry which is preliminary data.</text>
</comment>
<dbReference type="Gene3D" id="3.10.170.10">
    <property type="match status" value="1"/>
</dbReference>
<feature type="compositionally biased region" description="Low complexity" evidence="9">
    <location>
        <begin position="363"/>
        <end position="373"/>
    </location>
</feature>
<dbReference type="GO" id="GO:0004222">
    <property type="term" value="F:metalloendopeptidase activity"/>
    <property type="evidence" value="ECO:0007669"/>
    <property type="project" value="UniProtKB-UniRule"/>
</dbReference>
<comment type="cofactor">
    <cofactor evidence="8">
        <name>Zn(2+)</name>
        <dbReference type="ChEBI" id="CHEBI:29105"/>
    </cofactor>
</comment>
<evidence type="ECO:0000256" key="1">
    <source>
        <dbReference type="ARBA" id="ARBA00009388"/>
    </source>
</evidence>
<dbReference type="EMBL" id="WEGJ01000003">
    <property type="protein sequence ID" value="MQY11565.1"/>
    <property type="molecule type" value="Genomic_DNA"/>
</dbReference>
<dbReference type="GO" id="GO:0005576">
    <property type="term" value="C:extracellular region"/>
    <property type="evidence" value="ECO:0007669"/>
    <property type="project" value="UniProtKB-SubCell"/>
</dbReference>
<evidence type="ECO:0000256" key="9">
    <source>
        <dbReference type="SAM" id="MobiDB-lite"/>
    </source>
</evidence>
<dbReference type="InterPro" id="IPR023612">
    <property type="entry name" value="Peptidase_M4"/>
</dbReference>